<reference evidence="3" key="1">
    <citation type="submission" date="2018-04" db="EMBL/GenBank/DDBJ databases">
        <title>Whole genome sequencing of Hypsizygus marmoreus.</title>
        <authorList>
            <person name="Choi I.-G."/>
            <person name="Min B."/>
            <person name="Kim J.-G."/>
            <person name="Kim S."/>
            <person name="Oh Y.-L."/>
            <person name="Kong W.-S."/>
            <person name="Park H."/>
            <person name="Jeong J."/>
            <person name="Song E.-S."/>
        </authorList>
    </citation>
    <scope>NUCLEOTIDE SEQUENCE [LARGE SCALE GENOMIC DNA]</scope>
    <source>
        <strain evidence="3">51987-8</strain>
    </source>
</reference>
<dbReference type="STRING" id="39966.A0A369JNT2"/>
<name>A0A369JNT2_HYPMA</name>
<keyword evidence="4" id="KW-1185">Reference proteome</keyword>
<evidence type="ECO:0000313" key="3">
    <source>
        <dbReference type="EMBL" id="RDB23528.1"/>
    </source>
</evidence>
<dbReference type="Proteomes" id="UP000076154">
    <property type="component" value="Unassembled WGS sequence"/>
</dbReference>
<dbReference type="InterPro" id="IPR011990">
    <property type="entry name" value="TPR-like_helical_dom_sf"/>
</dbReference>
<dbReference type="InParanoid" id="A0A369JNT2"/>
<dbReference type="AlphaFoldDB" id="A0A369JNT2"/>
<feature type="compositionally biased region" description="Polar residues" evidence="1">
    <location>
        <begin position="548"/>
        <end position="579"/>
    </location>
</feature>
<evidence type="ECO:0008006" key="5">
    <source>
        <dbReference type="Google" id="ProtNLM"/>
    </source>
</evidence>
<gene>
    <name evidence="3" type="ORF">Hypma_009211</name>
</gene>
<organism evidence="3 4">
    <name type="scientific">Hypsizygus marmoreus</name>
    <name type="common">White beech mushroom</name>
    <name type="synonym">Agaricus marmoreus</name>
    <dbReference type="NCBI Taxonomy" id="39966"/>
    <lineage>
        <taxon>Eukaryota</taxon>
        <taxon>Fungi</taxon>
        <taxon>Dikarya</taxon>
        <taxon>Basidiomycota</taxon>
        <taxon>Agaricomycotina</taxon>
        <taxon>Agaricomycetes</taxon>
        <taxon>Agaricomycetidae</taxon>
        <taxon>Agaricales</taxon>
        <taxon>Tricholomatineae</taxon>
        <taxon>Lyophyllaceae</taxon>
        <taxon>Hypsizygus</taxon>
    </lineage>
</organism>
<dbReference type="FunCoup" id="A0A369JNT2">
    <property type="interactions" value="163"/>
</dbReference>
<comment type="caution">
    <text evidence="3">The sequence shown here is derived from an EMBL/GenBank/DDBJ whole genome shotgun (WGS) entry which is preliminary data.</text>
</comment>
<feature type="chain" id="PRO_5016696993" description="Pentatricopeptide repeat-containing protein 5, mitochondrial" evidence="2">
    <location>
        <begin position="22"/>
        <end position="860"/>
    </location>
</feature>
<protein>
    <recommendedName>
        <fullName evidence="5">Pentatricopeptide repeat-containing protein 5, mitochondrial</fullName>
    </recommendedName>
</protein>
<sequence>MLPPALLELTFLRLTSPIGTATLTCGARHGFKRISPARHMHQAALATSPPPVYNYNYTPSSLDQGNLTSEQWSGIKQARSGEMVADTSSELERRVKALEEAAAAEASALEPPTYTEEELLTFYEDLLALPIVAERIPELDPAAVEQAQFSEDMSVINVVHQRLKHSVMAAQGDVSLDLPSANATKSLVDFESSVQPYRRVLSCAHDIVSRIEAARSTSLSQASTSVEHPFLPVSVLSIAEYESIVRVCIRSKDVEATELVLNLMKRSGFAIPETIITKAMEMYGNSGNVRGIEQIMANYLHGYPTERQRHLHIISHIVATSQERIPTSALEVLHSYESQAHPAPIHTYTSLITSLFSTNSSLGRAQAWDLFSHMRYVAHSEPDVPLYTLMIRACASPFNMRSSEPEKALDLWTEMTVDRRLDPTAGAYDAIILACARSGSTTYVNEAFRLAKQMLDSHRDARGNSAFAPSRRTFCALLEGAKRIGDLARARWILAEMISDRRGESSMNQREGVNEEVMMHVFHTYASYRPPFRRTAVLSVKEKAVEPQRTQDTNSSPDVMVSSPEQTTDVDSYQRTPSFTHIPPQSGAEVISEVSTLYDHILLDTGLKSEVEDPGDDALPTQKQFKDVHVTPRLLNSYLSVHYKHSSLETSRDLYRMIFNECSVSRTSRTYVEALERCAIARRGHERKVAMEFAGEVWAEWQVLEDIGKENDRDLNGRTIERAHIAMIRVLALTGNVDRAYHHVKAFAARYPPSDLSTPSPKPALRSTRTILLGERPLVRLTSNAEVPDDHVPPLLMFGDLEILHHRLVAMEARAEIGYISYICKAYEGALRARRDAALKMKPEKLDGDRVSRLSAPSRC</sequence>
<accession>A0A369JNT2</accession>
<evidence type="ECO:0000256" key="1">
    <source>
        <dbReference type="SAM" id="MobiDB-lite"/>
    </source>
</evidence>
<proteinExistence type="predicted"/>
<evidence type="ECO:0000256" key="2">
    <source>
        <dbReference type="SAM" id="SignalP"/>
    </source>
</evidence>
<dbReference type="PANTHER" id="PTHR47938">
    <property type="entry name" value="RESPIRATORY COMPLEX I CHAPERONE (CIA84), PUTATIVE (AFU_ORTHOLOGUE AFUA_2G06020)-RELATED"/>
    <property type="match status" value="1"/>
</dbReference>
<feature type="signal peptide" evidence="2">
    <location>
        <begin position="1"/>
        <end position="21"/>
    </location>
</feature>
<feature type="region of interest" description="Disordered" evidence="1">
    <location>
        <begin position="543"/>
        <end position="585"/>
    </location>
</feature>
<dbReference type="GO" id="GO:0003729">
    <property type="term" value="F:mRNA binding"/>
    <property type="evidence" value="ECO:0007669"/>
    <property type="project" value="TreeGrafter"/>
</dbReference>
<evidence type="ECO:0000313" key="4">
    <source>
        <dbReference type="Proteomes" id="UP000076154"/>
    </source>
</evidence>
<dbReference type="OrthoDB" id="5588846at2759"/>
<dbReference type="PANTHER" id="PTHR47938:SF35">
    <property type="entry name" value="PENTATRICOPEPTIDE REPEAT-CONTAINING PROTEIN 4, MITOCHONDRIAL-RELATED"/>
    <property type="match status" value="1"/>
</dbReference>
<keyword evidence="2" id="KW-0732">Signal</keyword>
<dbReference type="Gene3D" id="1.25.40.10">
    <property type="entry name" value="Tetratricopeptide repeat domain"/>
    <property type="match status" value="1"/>
</dbReference>
<dbReference type="EMBL" id="LUEZ02000046">
    <property type="protein sequence ID" value="RDB23528.1"/>
    <property type="molecule type" value="Genomic_DNA"/>
</dbReference>